<dbReference type="InterPro" id="IPR010065">
    <property type="entry name" value="AA_ABC_transptr_permease_3TM"/>
</dbReference>
<keyword evidence="8 9" id="KW-0472">Membrane</keyword>
<keyword evidence="5 9" id="KW-0812">Transmembrane</keyword>
<dbReference type="AlphaFoldDB" id="A0AAQ1YKP7"/>
<evidence type="ECO:0000256" key="8">
    <source>
        <dbReference type="ARBA" id="ARBA00023136"/>
    </source>
</evidence>
<reference evidence="11 12" key="1">
    <citation type="submission" date="2018-12" db="EMBL/GenBank/DDBJ databases">
        <authorList>
            <person name="Fluit A.C."/>
        </authorList>
    </citation>
    <scope>NUCLEOTIDE SEQUENCE [LARGE SCALE GENOMIC DNA]</scope>
    <source>
        <strain evidence="11 12">16-549009</strain>
    </source>
</reference>
<keyword evidence="6" id="KW-0029">Amino-acid transport</keyword>
<evidence type="ECO:0000256" key="7">
    <source>
        <dbReference type="ARBA" id="ARBA00022989"/>
    </source>
</evidence>
<keyword evidence="7 9" id="KW-1133">Transmembrane helix</keyword>
<dbReference type="SUPFAM" id="SSF161098">
    <property type="entry name" value="MetI-like"/>
    <property type="match status" value="1"/>
</dbReference>
<keyword evidence="3 9" id="KW-0813">Transport</keyword>
<feature type="transmembrane region" description="Helical" evidence="9">
    <location>
        <begin position="20"/>
        <end position="41"/>
    </location>
</feature>
<protein>
    <submittedName>
        <fullName evidence="11">ABC transporter, permease protein (Cluster 3, basic aa/glutamine/opines)</fullName>
    </submittedName>
</protein>
<dbReference type="Gene3D" id="1.10.3720.10">
    <property type="entry name" value="MetI-like"/>
    <property type="match status" value="1"/>
</dbReference>
<dbReference type="CDD" id="cd06261">
    <property type="entry name" value="TM_PBP2"/>
    <property type="match status" value="1"/>
</dbReference>
<evidence type="ECO:0000259" key="10">
    <source>
        <dbReference type="PROSITE" id="PS50928"/>
    </source>
</evidence>
<comment type="subcellular location">
    <subcellularLocation>
        <location evidence="1">Cell inner membrane</location>
        <topology evidence="1">Multi-pass membrane protein</topology>
    </subcellularLocation>
    <subcellularLocation>
        <location evidence="9">Cell membrane</location>
        <topology evidence="9">Multi-pass membrane protein</topology>
    </subcellularLocation>
</comment>
<dbReference type="GO" id="GO:0015184">
    <property type="term" value="F:L-cystine transmembrane transporter activity"/>
    <property type="evidence" value="ECO:0007669"/>
    <property type="project" value="TreeGrafter"/>
</dbReference>
<sequence>MNADYYLKVIIPMLEALPTTLSITFFSFILGLLLAVILALIDHFKTPILSQIATVFVSFFRNTPQIPQLFLLYFGLPTLFPILKTTSPYFICIIALSFNAAAYMKEVIRGSILSVPQGQIEAALAHGVPHLKIMQSIVLPQAIRVALPSLFNNLVDVLKGSSIAFTIGVVEITAVAKLRAAVTFNYFETFMLLMLVYWGLIILLERISIRLERYLGKKYQK</sequence>
<dbReference type="PANTHER" id="PTHR30614">
    <property type="entry name" value="MEMBRANE COMPONENT OF AMINO ACID ABC TRANSPORTER"/>
    <property type="match status" value="1"/>
</dbReference>
<dbReference type="NCBIfam" id="TIGR01726">
    <property type="entry name" value="HEQRo_perm_3TM"/>
    <property type="match status" value="1"/>
</dbReference>
<dbReference type="GO" id="GO:0043190">
    <property type="term" value="C:ATP-binding cassette (ABC) transporter complex"/>
    <property type="evidence" value="ECO:0007669"/>
    <property type="project" value="InterPro"/>
</dbReference>
<comment type="caution">
    <text evidence="11">The sequence shown here is derived from an EMBL/GenBank/DDBJ whole genome shotgun (WGS) entry which is preliminary data.</text>
</comment>
<gene>
    <name evidence="11" type="ORF">EGH31_1002</name>
</gene>
<organism evidence="11 12">
    <name type="scientific">Haemophilus haemolyticus</name>
    <dbReference type="NCBI Taxonomy" id="726"/>
    <lineage>
        <taxon>Bacteria</taxon>
        <taxon>Pseudomonadati</taxon>
        <taxon>Pseudomonadota</taxon>
        <taxon>Gammaproteobacteria</taxon>
        <taxon>Pasteurellales</taxon>
        <taxon>Pasteurellaceae</taxon>
        <taxon>Haemophilus</taxon>
    </lineage>
</organism>
<evidence type="ECO:0000313" key="12">
    <source>
        <dbReference type="Proteomes" id="UP000294998"/>
    </source>
</evidence>
<feature type="transmembrane region" description="Helical" evidence="9">
    <location>
        <begin position="86"/>
        <end position="104"/>
    </location>
</feature>
<proteinExistence type="inferred from homology"/>
<dbReference type="InterPro" id="IPR000515">
    <property type="entry name" value="MetI-like"/>
</dbReference>
<comment type="similarity">
    <text evidence="2">Belongs to the binding-protein-dependent transport system permease family. HisMQ subfamily.</text>
</comment>
<dbReference type="Proteomes" id="UP000294998">
    <property type="component" value="Unassembled WGS sequence"/>
</dbReference>
<evidence type="ECO:0000256" key="3">
    <source>
        <dbReference type="ARBA" id="ARBA00022448"/>
    </source>
</evidence>
<feature type="domain" description="ABC transmembrane type-1" evidence="10">
    <location>
        <begin position="17"/>
        <end position="208"/>
    </location>
</feature>
<dbReference type="PROSITE" id="PS50928">
    <property type="entry name" value="ABC_TM1"/>
    <property type="match status" value="1"/>
</dbReference>
<feature type="transmembrane region" description="Helical" evidence="9">
    <location>
        <begin position="157"/>
        <end position="178"/>
    </location>
</feature>
<dbReference type="InterPro" id="IPR035906">
    <property type="entry name" value="MetI-like_sf"/>
</dbReference>
<accession>A0AAQ1YKP7</accession>
<dbReference type="PANTHER" id="PTHR30614:SF0">
    <property type="entry name" value="L-CYSTINE TRANSPORT SYSTEM PERMEASE PROTEIN TCYL"/>
    <property type="match status" value="1"/>
</dbReference>
<evidence type="ECO:0000256" key="9">
    <source>
        <dbReference type="RuleBase" id="RU363032"/>
    </source>
</evidence>
<feature type="transmembrane region" description="Helical" evidence="9">
    <location>
        <begin position="184"/>
        <end position="204"/>
    </location>
</feature>
<dbReference type="Pfam" id="PF00528">
    <property type="entry name" value="BPD_transp_1"/>
    <property type="match status" value="1"/>
</dbReference>
<evidence type="ECO:0000256" key="2">
    <source>
        <dbReference type="ARBA" id="ARBA00010072"/>
    </source>
</evidence>
<evidence type="ECO:0000256" key="6">
    <source>
        <dbReference type="ARBA" id="ARBA00022970"/>
    </source>
</evidence>
<evidence type="ECO:0000313" key="11">
    <source>
        <dbReference type="EMBL" id="TDN41677.1"/>
    </source>
</evidence>
<evidence type="ECO:0000256" key="5">
    <source>
        <dbReference type="ARBA" id="ARBA00022692"/>
    </source>
</evidence>
<dbReference type="InterPro" id="IPR043429">
    <property type="entry name" value="ArtM/GltK/GlnP/TcyL/YhdX-like"/>
</dbReference>
<name>A0AAQ1YKP7_HAEHA</name>
<evidence type="ECO:0000256" key="1">
    <source>
        <dbReference type="ARBA" id="ARBA00004429"/>
    </source>
</evidence>
<dbReference type="EMBL" id="RWKG01000022">
    <property type="protein sequence ID" value="TDN41677.1"/>
    <property type="molecule type" value="Genomic_DNA"/>
</dbReference>
<evidence type="ECO:0000256" key="4">
    <source>
        <dbReference type="ARBA" id="ARBA00022475"/>
    </source>
</evidence>
<keyword evidence="4" id="KW-1003">Cell membrane</keyword>